<evidence type="ECO:0000259" key="8">
    <source>
        <dbReference type="Pfam" id="PF02706"/>
    </source>
</evidence>
<organism evidence="10 11">
    <name type="scientific">Paenochrobactrum glaciei</name>
    <dbReference type="NCBI Taxonomy" id="486407"/>
    <lineage>
        <taxon>Bacteria</taxon>
        <taxon>Pseudomonadati</taxon>
        <taxon>Pseudomonadota</taxon>
        <taxon>Alphaproteobacteria</taxon>
        <taxon>Hyphomicrobiales</taxon>
        <taxon>Brucellaceae</taxon>
        <taxon>Paenochrobactrum</taxon>
    </lineage>
</organism>
<protein>
    <recommendedName>
        <fullName evidence="12">Chain-length determining protein</fullName>
    </recommendedName>
</protein>
<feature type="domain" description="Tyrosine-protein kinase G-rich" evidence="9">
    <location>
        <begin position="517"/>
        <end position="591"/>
    </location>
</feature>
<evidence type="ECO:0008006" key="12">
    <source>
        <dbReference type="Google" id="ProtNLM"/>
    </source>
</evidence>
<gene>
    <name evidence="10" type="ORF">GCM10008943_06240</name>
</gene>
<keyword evidence="4 7" id="KW-1133">Transmembrane helix</keyword>
<evidence type="ECO:0000256" key="5">
    <source>
        <dbReference type="ARBA" id="ARBA00023136"/>
    </source>
</evidence>
<evidence type="ECO:0000256" key="1">
    <source>
        <dbReference type="ARBA" id="ARBA00004651"/>
    </source>
</evidence>
<dbReference type="EMBL" id="BAAADE010000001">
    <property type="protein sequence ID" value="GAA0593928.1"/>
    <property type="molecule type" value="Genomic_DNA"/>
</dbReference>
<keyword evidence="6" id="KW-0175">Coiled coil</keyword>
<keyword evidence="2" id="KW-1003">Cell membrane</keyword>
<reference evidence="10 11" key="1">
    <citation type="journal article" date="2019" name="Int. J. Syst. Evol. Microbiol.">
        <title>The Global Catalogue of Microorganisms (GCM) 10K type strain sequencing project: providing services to taxonomists for standard genome sequencing and annotation.</title>
        <authorList>
            <consortium name="The Broad Institute Genomics Platform"/>
            <consortium name="The Broad Institute Genome Sequencing Center for Infectious Disease"/>
            <person name="Wu L."/>
            <person name="Ma J."/>
        </authorList>
    </citation>
    <scope>NUCLEOTIDE SEQUENCE [LARGE SCALE GENOMIC DNA]</scope>
    <source>
        <strain evidence="10 11">JCM 15115</strain>
    </source>
</reference>
<dbReference type="PANTHER" id="PTHR32309">
    <property type="entry name" value="TYROSINE-PROTEIN KINASE"/>
    <property type="match status" value="1"/>
</dbReference>
<proteinExistence type="predicted"/>
<dbReference type="Pfam" id="PF13807">
    <property type="entry name" value="GNVR"/>
    <property type="match status" value="1"/>
</dbReference>
<evidence type="ECO:0000313" key="10">
    <source>
        <dbReference type="EMBL" id="GAA0593928.1"/>
    </source>
</evidence>
<dbReference type="PANTHER" id="PTHR32309:SF13">
    <property type="entry name" value="FERRIC ENTEROBACTIN TRANSPORT PROTEIN FEPE"/>
    <property type="match status" value="1"/>
</dbReference>
<evidence type="ECO:0000256" key="3">
    <source>
        <dbReference type="ARBA" id="ARBA00022692"/>
    </source>
</evidence>
<dbReference type="Proteomes" id="UP001424441">
    <property type="component" value="Unassembled WGS sequence"/>
</dbReference>
<sequence length="608" mass="67065">MTDEKGRQDDRAAKPLLSYARRSLHVEVSSNADPLTPPADDTLNVREPHEFVVPPWVPPVAGKKREKASFTGTPEKTVAVKQDAAAPSLDNLEMAEIQRKLAEIKQDIDRGFDNFQQRQLEDSLAMMAEAEAEVQGDGVKGWKPLIDPRLVFNILENSKKTLIASTAIGGVAAILYALSLPNIYTAYTDLLVDPRDIKVVERELTPGQLPTDATLAIAESQMRMIGSSSVLLKVIKDVDLMADPEFNGSAAPVGPLANIISDLKAKFVSKEPVDPAILETQVLQDLAKSLILERDAKTFVFTIGVKTQNPVKSALLANTISRVFQDELTSLQQNAARRTSEDLSKRLADLKLAVQNAENAVDQYRAEHDLIDLQGRSITDDDLARLSEQLSTQRAETVRLNARAKVLSEATPDSVLSGSLPEELQSGTLTLLRGQYATARSTADGLAMTLGPKHPQLIQAQSQVAGARREINAELGRVRASLQVEQKRSVQQEKELGDRLAEMKVQHADSNAERVKLRELEREAEAHRSIYEAFLLRSRETNEQESLNSTNVRVITEARPPLTASAPKRKMIVIAGLILGFIAGIGFALMRGFWPHVQRWRRNETVEE</sequence>
<keyword evidence="5 7" id="KW-0472">Membrane</keyword>
<dbReference type="InterPro" id="IPR003856">
    <property type="entry name" value="LPS_length_determ_N"/>
</dbReference>
<feature type="coiled-coil region" evidence="6">
    <location>
        <begin position="340"/>
        <end position="403"/>
    </location>
</feature>
<evidence type="ECO:0000256" key="7">
    <source>
        <dbReference type="SAM" id="Phobius"/>
    </source>
</evidence>
<feature type="domain" description="Polysaccharide chain length determinant N-terminal" evidence="8">
    <location>
        <begin position="151"/>
        <end position="237"/>
    </location>
</feature>
<keyword evidence="11" id="KW-1185">Reference proteome</keyword>
<dbReference type="RefSeq" id="WP_343801221.1">
    <property type="nucleotide sequence ID" value="NZ_BAAADE010000001.1"/>
</dbReference>
<dbReference type="Pfam" id="PF02706">
    <property type="entry name" value="Wzz"/>
    <property type="match status" value="1"/>
</dbReference>
<dbReference type="InterPro" id="IPR050445">
    <property type="entry name" value="Bact_polysacc_biosynth/exp"/>
</dbReference>
<name>A0ABN1FMQ4_9HYPH</name>
<feature type="transmembrane region" description="Helical" evidence="7">
    <location>
        <begin position="571"/>
        <end position="594"/>
    </location>
</feature>
<comment type="subcellular location">
    <subcellularLocation>
        <location evidence="1">Cell membrane</location>
        <topology evidence="1">Multi-pass membrane protein</topology>
    </subcellularLocation>
</comment>
<comment type="caution">
    <text evidence="10">The sequence shown here is derived from an EMBL/GenBank/DDBJ whole genome shotgun (WGS) entry which is preliminary data.</text>
</comment>
<evidence type="ECO:0000259" key="9">
    <source>
        <dbReference type="Pfam" id="PF13807"/>
    </source>
</evidence>
<evidence type="ECO:0000256" key="6">
    <source>
        <dbReference type="SAM" id="Coils"/>
    </source>
</evidence>
<keyword evidence="3 7" id="KW-0812">Transmembrane</keyword>
<dbReference type="InterPro" id="IPR032807">
    <property type="entry name" value="GNVR"/>
</dbReference>
<evidence type="ECO:0000256" key="2">
    <source>
        <dbReference type="ARBA" id="ARBA00022475"/>
    </source>
</evidence>
<evidence type="ECO:0000313" key="11">
    <source>
        <dbReference type="Proteomes" id="UP001424441"/>
    </source>
</evidence>
<evidence type="ECO:0000256" key="4">
    <source>
        <dbReference type="ARBA" id="ARBA00022989"/>
    </source>
</evidence>
<accession>A0ABN1FMQ4</accession>